<dbReference type="GO" id="GO:0032259">
    <property type="term" value="P:methylation"/>
    <property type="evidence" value="ECO:0007669"/>
    <property type="project" value="UniProtKB-KW"/>
</dbReference>
<evidence type="ECO:0000313" key="1">
    <source>
        <dbReference type="EMBL" id="SMA49681.1"/>
    </source>
</evidence>
<reference evidence="1 2" key="1">
    <citation type="submission" date="2017-03" db="EMBL/GenBank/DDBJ databases">
        <authorList>
            <person name="Afonso C.L."/>
            <person name="Miller P.J."/>
            <person name="Scott M.A."/>
            <person name="Spackman E."/>
            <person name="Goraichik I."/>
            <person name="Dimitrov K.M."/>
            <person name="Suarez D.L."/>
            <person name="Swayne D.E."/>
        </authorList>
    </citation>
    <scope>NUCLEOTIDE SEQUENCE [LARGE SCALE GENOMIC DNA]</scope>
    <source>
        <strain evidence="1">SB41UT1</strain>
    </source>
</reference>
<dbReference type="InterPro" id="IPR029063">
    <property type="entry name" value="SAM-dependent_MTases_sf"/>
</dbReference>
<dbReference type="PANTHER" id="PTHR43861">
    <property type="entry name" value="TRANS-ACONITATE 2-METHYLTRANSFERASE-RELATED"/>
    <property type="match status" value="1"/>
</dbReference>
<dbReference type="Proteomes" id="UP000196573">
    <property type="component" value="Unassembled WGS sequence"/>
</dbReference>
<dbReference type="AlphaFoldDB" id="A0A1X7AMZ5"/>
<proteinExistence type="predicted"/>
<name>A0A1X7AMZ5_9GAMM</name>
<keyword evidence="1" id="KW-0489">Methyltransferase</keyword>
<dbReference type="RefSeq" id="WP_242667355.1">
    <property type="nucleotide sequence ID" value="NZ_CBCSCN010000010.1"/>
</dbReference>
<dbReference type="Pfam" id="PF13489">
    <property type="entry name" value="Methyltransf_23"/>
    <property type="match status" value="1"/>
</dbReference>
<keyword evidence="2" id="KW-1185">Reference proteome</keyword>
<dbReference type="SUPFAM" id="SSF53335">
    <property type="entry name" value="S-adenosyl-L-methionine-dependent methyltransferases"/>
    <property type="match status" value="1"/>
</dbReference>
<evidence type="ECO:0000313" key="2">
    <source>
        <dbReference type="Proteomes" id="UP000196573"/>
    </source>
</evidence>
<sequence length="227" mass="26230">MLSCKTIMNDLVCPLCGESHIKPWWQDKYREYLRCQNCQLVFVPKVWHLSNEEEKACYDLHENSGDDSGYRRFLSRMFDPITALVRPPAIGLEFGCGPGPVLAEMFAEAGFTMKVFDIYYANNPDVIDPEITGESYDFITTTEVVEHLSEPNQVLERLLKLLAPGGMLGIMTKLVMDQEAFKTWHYIRDRTHISFFSKETFEWFAQQHNCQVEFVGADVILLRKQLS</sequence>
<accession>A0A1X7AMZ5</accession>
<keyword evidence="1" id="KW-0808">Transferase</keyword>
<organism evidence="1 2">
    <name type="scientific">Parendozoicomonas haliclonae</name>
    <dbReference type="NCBI Taxonomy" id="1960125"/>
    <lineage>
        <taxon>Bacteria</taxon>
        <taxon>Pseudomonadati</taxon>
        <taxon>Pseudomonadota</taxon>
        <taxon>Gammaproteobacteria</taxon>
        <taxon>Oceanospirillales</taxon>
        <taxon>Endozoicomonadaceae</taxon>
        <taxon>Parendozoicomonas</taxon>
    </lineage>
</organism>
<gene>
    <name evidence="1" type="ORF">EHSB41UT_03463</name>
</gene>
<dbReference type="EMBL" id="FWPT01000008">
    <property type="protein sequence ID" value="SMA49681.1"/>
    <property type="molecule type" value="Genomic_DNA"/>
</dbReference>
<dbReference type="GO" id="GO:0008168">
    <property type="term" value="F:methyltransferase activity"/>
    <property type="evidence" value="ECO:0007669"/>
    <property type="project" value="UniProtKB-KW"/>
</dbReference>
<protein>
    <submittedName>
        <fullName evidence="1">Bifunctional 3-demethylubiquinone-9 3-methyltransferase/ 2-octaprenyl-6-hydroxy phenol methylase</fullName>
    </submittedName>
</protein>
<keyword evidence="1" id="KW-0830">Ubiquinone</keyword>
<dbReference type="Gene3D" id="3.40.50.150">
    <property type="entry name" value="Vaccinia Virus protein VP39"/>
    <property type="match status" value="1"/>
</dbReference>